<gene>
    <name evidence="2" type="ORF">GMORB2_0187</name>
</gene>
<reference evidence="2" key="1">
    <citation type="submission" date="2020-03" db="EMBL/GenBank/DDBJ databases">
        <title>Site-based positive gene gene selection in Geosmithia morbida across the United States reveals a broad range of putative effectors and factors for local host and environmental adapation.</title>
        <authorList>
            <person name="Onufrak A."/>
            <person name="Murdoch R.W."/>
            <person name="Gazis R."/>
            <person name="Huff M."/>
            <person name="Staton M."/>
            <person name="Klingeman W."/>
            <person name="Hadziabdic D."/>
        </authorList>
    </citation>
    <scope>NUCLEOTIDE SEQUENCE</scope>
    <source>
        <strain evidence="2">1262</strain>
    </source>
</reference>
<name>A0A9P5D7B1_9HYPO</name>
<feature type="region of interest" description="Disordered" evidence="1">
    <location>
        <begin position="58"/>
        <end position="110"/>
    </location>
</feature>
<dbReference type="AlphaFoldDB" id="A0A9P5D7B1"/>
<proteinExistence type="predicted"/>
<evidence type="ECO:0000256" key="1">
    <source>
        <dbReference type="SAM" id="MobiDB-lite"/>
    </source>
</evidence>
<feature type="compositionally biased region" description="Basic and acidic residues" evidence="1">
    <location>
        <begin position="346"/>
        <end position="355"/>
    </location>
</feature>
<dbReference type="GeneID" id="55966417"/>
<sequence length="355" mass="39066">MNNKNWNDRADKDLFFTILSVKNIGVISGSEWVTIGNYMRRMGYGFTNEGCRQHFQGLRRAQNKAEQDEDGNETAKKVDPTLNPITRRPGPGRGRPRKSTGSEVSPSIQTITSGLQVVTAIPGTTDSLSPSTQLTAAASTPGHQHQQHQQHQPPPTPQDIGIDPHEQHQQLPPQYNVHSTPRFHHQHPQLESHNTHYSPQPPPGQPLQHFQSPQSTPQQHQQHQQQQHVFHHSPDSAAEQQHRRDSSTQHLSPGQQPPDAETAAAAAVAAAVVSSHEPTPVNDSVAPEPLNLEEEDGEGEEEDPEGPPAKRQRLDEAEFGQHDPLEDDPVLALANANNGTGGPESYHAEFDYAEA</sequence>
<feature type="region of interest" description="Disordered" evidence="1">
    <location>
        <begin position="122"/>
        <end position="355"/>
    </location>
</feature>
<protein>
    <recommendedName>
        <fullName evidence="4">Myb-like domain-containing protein</fullName>
    </recommendedName>
</protein>
<feature type="compositionally biased region" description="Basic and acidic residues" evidence="1">
    <location>
        <begin position="312"/>
        <end position="324"/>
    </location>
</feature>
<dbReference type="OrthoDB" id="4525115at2759"/>
<feature type="compositionally biased region" description="Polar residues" evidence="1">
    <location>
        <begin position="99"/>
        <end position="110"/>
    </location>
</feature>
<feature type="compositionally biased region" description="Low complexity" evidence="1">
    <location>
        <begin position="263"/>
        <end position="273"/>
    </location>
</feature>
<feature type="compositionally biased region" description="Acidic residues" evidence="1">
    <location>
        <begin position="291"/>
        <end position="305"/>
    </location>
</feature>
<comment type="caution">
    <text evidence="2">The sequence shown here is derived from an EMBL/GenBank/DDBJ whole genome shotgun (WGS) entry which is preliminary data.</text>
</comment>
<feature type="compositionally biased region" description="Low complexity" evidence="1">
    <location>
        <begin position="208"/>
        <end position="228"/>
    </location>
</feature>
<keyword evidence="3" id="KW-1185">Reference proteome</keyword>
<feature type="compositionally biased region" description="Polar residues" evidence="1">
    <location>
        <begin position="122"/>
        <end position="142"/>
    </location>
</feature>
<organism evidence="2 3">
    <name type="scientific">Geosmithia morbida</name>
    <dbReference type="NCBI Taxonomy" id="1094350"/>
    <lineage>
        <taxon>Eukaryota</taxon>
        <taxon>Fungi</taxon>
        <taxon>Dikarya</taxon>
        <taxon>Ascomycota</taxon>
        <taxon>Pezizomycotina</taxon>
        <taxon>Sordariomycetes</taxon>
        <taxon>Hypocreomycetidae</taxon>
        <taxon>Hypocreales</taxon>
        <taxon>Bionectriaceae</taxon>
        <taxon>Geosmithia</taxon>
    </lineage>
</organism>
<evidence type="ECO:0000313" key="2">
    <source>
        <dbReference type="EMBL" id="KAF4126451.1"/>
    </source>
</evidence>
<evidence type="ECO:0000313" key="3">
    <source>
        <dbReference type="Proteomes" id="UP000749293"/>
    </source>
</evidence>
<evidence type="ECO:0008006" key="4">
    <source>
        <dbReference type="Google" id="ProtNLM"/>
    </source>
</evidence>
<dbReference type="Proteomes" id="UP000749293">
    <property type="component" value="Unassembled WGS sequence"/>
</dbReference>
<dbReference type="RefSeq" id="XP_035325103.1">
    <property type="nucleotide sequence ID" value="XM_035462173.1"/>
</dbReference>
<dbReference type="EMBL" id="JAANYQ010000001">
    <property type="protein sequence ID" value="KAF4126451.1"/>
    <property type="molecule type" value="Genomic_DNA"/>
</dbReference>
<accession>A0A9P5D7B1</accession>
<feature type="compositionally biased region" description="Polar residues" evidence="1">
    <location>
        <begin position="169"/>
        <end position="179"/>
    </location>
</feature>